<dbReference type="EMBL" id="BALE01000019">
    <property type="protein sequence ID" value="GAN54380.1"/>
    <property type="molecule type" value="Genomic_DNA"/>
</dbReference>
<dbReference type="RefSeq" id="WP_048848918.1">
    <property type="nucleotide sequence ID" value="NZ_BALE01000019.1"/>
</dbReference>
<dbReference type="PANTHER" id="PTHR47328:SF1">
    <property type="entry name" value="RUTC FAMILY PROTEIN YOAB"/>
    <property type="match status" value="1"/>
</dbReference>
<organism evidence="1 2">
    <name type="scientific">Tanticharoenia sakaeratensis NBRC 103193</name>
    <dbReference type="NCBI Taxonomy" id="1231623"/>
    <lineage>
        <taxon>Bacteria</taxon>
        <taxon>Pseudomonadati</taxon>
        <taxon>Pseudomonadota</taxon>
        <taxon>Alphaproteobacteria</taxon>
        <taxon>Acetobacterales</taxon>
        <taxon>Acetobacteraceae</taxon>
        <taxon>Tanticharoenia</taxon>
    </lineage>
</organism>
<sequence>MTDIAYVDQNTRRSRAVIAGNTVYLAGHTADDRSANVSEQTRNVLGKIEALLNECGSGKDHLVSVTIWLASMDDFAAMNAVYDAWIVPGRAPARACGKVEMALPDIRVEIIATAVLKGG</sequence>
<dbReference type="AlphaFoldDB" id="A0A0D6MLT7"/>
<dbReference type="CDD" id="cd06150">
    <property type="entry name" value="YjgF_YER057c_UK114_like_2"/>
    <property type="match status" value="1"/>
</dbReference>
<dbReference type="InterPro" id="IPR006175">
    <property type="entry name" value="YjgF/YER057c/UK114"/>
</dbReference>
<dbReference type="PANTHER" id="PTHR47328">
    <property type="match status" value="1"/>
</dbReference>
<name>A0A0D6MLT7_9PROT</name>
<dbReference type="InterPro" id="IPR035959">
    <property type="entry name" value="RutC-like_sf"/>
</dbReference>
<dbReference type="InterPro" id="IPR035709">
    <property type="entry name" value="YoaB-like"/>
</dbReference>
<evidence type="ECO:0000313" key="2">
    <source>
        <dbReference type="Proteomes" id="UP000032679"/>
    </source>
</evidence>
<keyword evidence="2" id="KW-1185">Reference proteome</keyword>
<reference evidence="1 2" key="1">
    <citation type="submission" date="2012-10" db="EMBL/GenBank/DDBJ databases">
        <title>Genome sequencing of Tanticharoenia sakaeratensis NBRC 103193.</title>
        <authorList>
            <person name="Azuma Y."/>
            <person name="Hadano H."/>
            <person name="Hirakawa H."/>
            <person name="Matsushita K."/>
        </authorList>
    </citation>
    <scope>NUCLEOTIDE SEQUENCE [LARGE SCALE GENOMIC DNA]</scope>
    <source>
        <strain evidence="1 2">NBRC 103193</strain>
    </source>
</reference>
<dbReference type="Gene3D" id="3.30.1330.40">
    <property type="entry name" value="RutC-like"/>
    <property type="match status" value="1"/>
</dbReference>
<comment type="caution">
    <text evidence="1">The sequence shown here is derived from an EMBL/GenBank/DDBJ whole genome shotgun (WGS) entry which is preliminary data.</text>
</comment>
<dbReference type="OrthoDB" id="9803101at2"/>
<dbReference type="Proteomes" id="UP000032679">
    <property type="component" value="Unassembled WGS sequence"/>
</dbReference>
<gene>
    <name evidence="1" type="ORF">Tasa_019_065</name>
</gene>
<evidence type="ECO:0000313" key="1">
    <source>
        <dbReference type="EMBL" id="GAN54380.1"/>
    </source>
</evidence>
<proteinExistence type="predicted"/>
<dbReference type="Pfam" id="PF01042">
    <property type="entry name" value="Ribonuc_L-PSP"/>
    <property type="match status" value="1"/>
</dbReference>
<evidence type="ECO:0008006" key="3">
    <source>
        <dbReference type="Google" id="ProtNLM"/>
    </source>
</evidence>
<dbReference type="SUPFAM" id="SSF55298">
    <property type="entry name" value="YjgF-like"/>
    <property type="match status" value="1"/>
</dbReference>
<protein>
    <recommendedName>
        <fullName evidence="3">RidA family protein</fullName>
    </recommendedName>
</protein>
<dbReference type="STRING" id="1231623.Tasa_019_065"/>
<accession>A0A0D6MLT7</accession>